<evidence type="ECO:0000313" key="4">
    <source>
        <dbReference type="EMBL" id="KAE9968030.1"/>
    </source>
</evidence>
<evidence type="ECO:0000313" key="5">
    <source>
        <dbReference type="Proteomes" id="UP000433883"/>
    </source>
</evidence>
<evidence type="ECO:0000313" key="6">
    <source>
        <dbReference type="Proteomes" id="UP000447873"/>
    </source>
</evidence>
<dbReference type="EMBL" id="WNWR01000862">
    <property type="protein sequence ID" value="KAE9968030.1"/>
    <property type="molecule type" value="Genomic_DNA"/>
</dbReference>
<dbReference type="Proteomes" id="UP000433883">
    <property type="component" value="Unassembled WGS sequence"/>
</dbReference>
<dbReference type="Proteomes" id="UP000447873">
    <property type="component" value="Unassembled WGS sequence"/>
</dbReference>
<evidence type="ECO:0000313" key="2">
    <source>
        <dbReference type="EMBL" id="KAE9962056.1"/>
    </source>
</evidence>
<dbReference type="EMBL" id="WNWS01001221">
    <property type="protein sequence ID" value="KAE9962056.1"/>
    <property type="molecule type" value="Genomic_DNA"/>
</dbReference>
<reference evidence="3 5" key="1">
    <citation type="submission" date="2019-11" db="EMBL/GenBank/DDBJ databases">
        <title>Venturia inaequalis Genome Resource.</title>
        <authorList>
            <person name="Lichtner F.J."/>
        </authorList>
    </citation>
    <scope>NUCLEOTIDE SEQUENCE [LARGE SCALE GENOMIC DNA]</scope>
    <source>
        <strain evidence="2 6">120213</strain>
        <strain evidence="3">Bline_iso_100314</strain>
        <strain evidence="4 7">DMI_063113</strain>
    </source>
</reference>
<evidence type="ECO:0000313" key="3">
    <source>
        <dbReference type="EMBL" id="KAE9962370.1"/>
    </source>
</evidence>
<sequence length="655" mass="72387">MSSSFAHGAQTLPRNFTFTYHDGALPKTPEPIGGQDRTRHSPPPPREYRDNFRLRRRRPPISAAQRSFRAIYPPSELADPFKESSDIVIPSIEVSDAPTGFNHVETSFNDPTSQLAVLSPEIQPYSPPKTPAAQIYGSVYPLERDDPAEDSSSQGESLTRPSTACSGFSDSSISSSVESFPSLGYNNSPKGDMLSLFGEAAEHDVDPMVSSPLQSYGQPVVQKQTWTQSMDDHLWITYMRYLQDPTHTPFKMLPGTAPPLGVCSRVVREAKRTWKGLRATSVPPAFRFARWGSNRAAALNEDVEESATPVAIDNRRTFATWPRSDAASRKRLRDLCKRKPTLSAHYNRLMHARSPSPFLSSVRERSTSLVREAYSPPPAPVQAHVQGTAFSTRDMNVSLFTSISTTMQPGHPLSQLTSDAATPRARASTQFLPAYGRSPGHQKAQSVHLGFGINDSTRHACSHALASPFRPTHSSHFNAAEAHGPLHAIVSGSRSGLSLGSPVELHQPQPRRTIFKRPATQELEDVEHSEDPLTRQNHLMKELFGPSQPMNIGHRRVRSRGFSLGDMSGTSRLSGMFSPPTDFDQPESSARQAHEMPDFLMAPPSIDRVVRLGSPFVEKPYFNTFPRNFSLSSLEPAMEIHEDQVEIARSPSPQL</sequence>
<feature type="compositionally biased region" description="Polar residues" evidence="1">
    <location>
        <begin position="150"/>
        <end position="165"/>
    </location>
</feature>
<protein>
    <submittedName>
        <fullName evidence="3">Uncharacterized protein</fullName>
    </submittedName>
</protein>
<proteinExistence type="predicted"/>
<dbReference type="Proteomes" id="UP000490939">
    <property type="component" value="Unassembled WGS sequence"/>
</dbReference>
<keyword evidence="7" id="KW-1185">Reference proteome</keyword>
<evidence type="ECO:0000313" key="7">
    <source>
        <dbReference type="Proteomes" id="UP000490939"/>
    </source>
</evidence>
<dbReference type="EMBL" id="WNWQ01001072">
    <property type="protein sequence ID" value="KAE9962370.1"/>
    <property type="molecule type" value="Genomic_DNA"/>
</dbReference>
<feature type="region of interest" description="Disordered" evidence="1">
    <location>
        <begin position="571"/>
        <end position="591"/>
    </location>
</feature>
<name>A0A8H3U3H2_VENIN</name>
<gene>
    <name evidence="3" type="ORF">BLS_000421</name>
    <name evidence="4" type="ORF">EG327_011232</name>
    <name evidence="2" type="ORF">EG328_001050</name>
</gene>
<evidence type="ECO:0000256" key="1">
    <source>
        <dbReference type="SAM" id="MobiDB-lite"/>
    </source>
</evidence>
<dbReference type="AlphaFoldDB" id="A0A8H3U3H2"/>
<accession>A0A8H3U3H2</accession>
<comment type="caution">
    <text evidence="3">The sequence shown here is derived from an EMBL/GenBank/DDBJ whole genome shotgun (WGS) entry which is preliminary data.</text>
</comment>
<feature type="region of interest" description="Disordered" evidence="1">
    <location>
        <begin position="17"/>
        <end position="60"/>
    </location>
</feature>
<feature type="region of interest" description="Disordered" evidence="1">
    <location>
        <begin position="142"/>
        <end position="170"/>
    </location>
</feature>
<organism evidence="3 5">
    <name type="scientific">Venturia inaequalis</name>
    <name type="common">Apple scab fungus</name>
    <dbReference type="NCBI Taxonomy" id="5025"/>
    <lineage>
        <taxon>Eukaryota</taxon>
        <taxon>Fungi</taxon>
        <taxon>Dikarya</taxon>
        <taxon>Ascomycota</taxon>
        <taxon>Pezizomycotina</taxon>
        <taxon>Dothideomycetes</taxon>
        <taxon>Pleosporomycetidae</taxon>
        <taxon>Venturiales</taxon>
        <taxon>Venturiaceae</taxon>
        <taxon>Venturia</taxon>
    </lineage>
</organism>
<dbReference type="OrthoDB" id="419770at2759"/>